<evidence type="ECO:0000259" key="4">
    <source>
        <dbReference type="PROSITE" id="PS01124"/>
    </source>
</evidence>
<proteinExistence type="predicted"/>
<dbReference type="GO" id="GO:0043565">
    <property type="term" value="F:sequence-specific DNA binding"/>
    <property type="evidence" value="ECO:0007669"/>
    <property type="project" value="InterPro"/>
</dbReference>
<dbReference type="Pfam" id="PF12833">
    <property type="entry name" value="HTH_18"/>
    <property type="match status" value="1"/>
</dbReference>
<accession>A0A3D9KCC4</accession>
<keyword evidence="3" id="KW-0804">Transcription</keyword>
<dbReference type="Gene3D" id="1.10.10.60">
    <property type="entry name" value="Homeodomain-like"/>
    <property type="match status" value="2"/>
</dbReference>
<dbReference type="AlphaFoldDB" id="A0A3D9KCC4"/>
<evidence type="ECO:0000256" key="2">
    <source>
        <dbReference type="ARBA" id="ARBA00023125"/>
    </source>
</evidence>
<evidence type="ECO:0000313" key="6">
    <source>
        <dbReference type="Proteomes" id="UP000256977"/>
    </source>
</evidence>
<evidence type="ECO:0000256" key="3">
    <source>
        <dbReference type="ARBA" id="ARBA00023163"/>
    </source>
</evidence>
<organism evidence="5 6">
    <name type="scientific">Cohnella phaseoli</name>
    <dbReference type="NCBI Taxonomy" id="456490"/>
    <lineage>
        <taxon>Bacteria</taxon>
        <taxon>Bacillati</taxon>
        <taxon>Bacillota</taxon>
        <taxon>Bacilli</taxon>
        <taxon>Bacillales</taxon>
        <taxon>Paenibacillaceae</taxon>
        <taxon>Cohnella</taxon>
    </lineage>
</organism>
<reference evidence="5 6" key="1">
    <citation type="submission" date="2018-07" db="EMBL/GenBank/DDBJ databases">
        <title>Genomic Encyclopedia of Type Strains, Phase III (KMG-III): the genomes of soil and plant-associated and newly described type strains.</title>
        <authorList>
            <person name="Whitman W."/>
        </authorList>
    </citation>
    <scope>NUCLEOTIDE SEQUENCE [LARGE SCALE GENOMIC DNA]</scope>
    <source>
        <strain evidence="5 6">CECT 7287</strain>
    </source>
</reference>
<dbReference type="PANTHER" id="PTHR43280:SF2">
    <property type="entry name" value="HTH-TYPE TRANSCRIPTIONAL REGULATOR EXSA"/>
    <property type="match status" value="1"/>
</dbReference>
<dbReference type="PROSITE" id="PS01124">
    <property type="entry name" value="HTH_ARAC_FAMILY_2"/>
    <property type="match status" value="1"/>
</dbReference>
<dbReference type="PANTHER" id="PTHR43280">
    <property type="entry name" value="ARAC-FAMILY TRANSCRIPTIONAL REGULATOR"/>
    <property type="match status" value="1"/>
</dbReference>
<dbReference type="InterPro" id="IPR009057">
    <property type="entry name" value="Homeodomain-like_sf"/>
</dbReference>
<gene>
    <name evidence="5" type="ORF">DFP98_10654</name>
</gene>
<comment type="caution">
    <text evidence="5">The sequence shown here is derived from an EMBL/GenBank/DDBJ whole genome shotgun (WGS) entry which is preliminary data.</text>
</comment>
<sequence length="148" mass="17433">MRKTRIPSAKARDEDVLFHGLSERINGLYLQLDPEEREGQIMAKAKKYMRDHLGEPLTLEDVSRLTYVSRSHLSRLFRKRAGQTFLEYLTDLRIEEARRLLSEPGIKIYELAERLGYRDWKHFSRTFKDRTGYGPADYRANLSVKPSE</sequence>
<dbReference type="InterPro" id="IPR018060">
    <property type="entry name" value="HTH_AraC"/>
</dbReference>
<dbReference type="GO" id="GO:0003700">
    <property type="term" value="F:DNA-binding transcription factor activity"/>
    <property type="evidence" value="ECO:0007669"/>
    <property type="project" value="InterPro"/>
</dbReference>
<dbReference type="InterPro" id="IPR020449">
    <property type="entry name" value="Tscrpt_reg_AraC-type_HTH"/>
</dbReference>
<keyword evidence="1" id="KW-0805">Transcription regulation</keyword>
<keyword evidence="2" id="KW-0238">DNA-binding</keyword>
<keyword evidence="6" id="KW-1185">Reference proteome</keyword>
<evidence type="ECO:0000313" key="5">
    <source>
        <dbReference type="EMBL" id="RED84184.1"/>
    </source>
</evidence>
<dbReference type="OrthoDB" id="2625491at2"/>
<dbReference type="PRINTS" id="PR00032">
    <property type="entry name" value="HTHARAC"/>
</dbReference>
<evidence type="ECO:0000256" key="1">
    <source>
        <dbReference type="ARBA" id="ARBA00023015"/>
    </source>
</evidence>
<dbReference type="SMART" id="SM00342">
    <property type="entry name" value="HTH_ARAC"/>
    <property type="match status" value="1"/>
</dbReference>
<dbReference type="SUPFAM" id="SSF46689">
    <property type="entry name" value="Homeodomain-like"/>
    <property type="match status" value="2"/>
</dbReference>
<dbReference type="EMBL" id="QRDZ01000006">
    <property type="protein sequence ID" value="RED84184.1"/>
    <property type="molecule type" value="Genomic_DNA"/>
</dbReference>
<dbReference type="Proteomes" id="UP000256977">
    <property type="component" value="Unassembled WGS sequence"/>
</dbReference>
<protein>
    <submittedName>
        <fullName evidence="5">Helix-turn-helix protein</fullName>
    </submittedName>
</protein>
<name>A0A3D9KCC4_9BACL</name>
<dbReference type="RefSeq" id="WP_147310157.1">
    <property type="nucleotide sequence ID" value="NZ_QRDZ01000006.1"/>
</dbReference>
<feature type="domain" description="HTH araC/xylS-type" evidence="4">
    <location>
        <begin position="43"/>
        <end position="141"/>
    </location>
</feature>